<dbReference type="PANTHER" id="PTHR33171:SF17">
    <property type="entry name" value="LARA-LIKE N-TERMINAL DOMAIN-CONTAINING PROTEIN"/>
    <property type="match status" value="1"/>
</dbReference>
<dbReference type="Proteomes" id="UP000002630">
    <property type="component" value="Unassembled WGS sequence"/>
</dbReference>
<reference evidence="1 2" key="1">
    <citation type="journal article" date="2010" name="Nature">
        <title>The Ectocarpus genome and the independent evolution of multicellularity in brown algae.</title>
        <authorList>
            <person name="Cock J.M."/>
            <person name="Sterck L."/>
            <person name="Rouze P."/>
            <person name="Scornet D."/>
            <person name="Allen A.E."/>
            <person name="Amoutzias G."/>
            <person name="Anthouard V."/>
            <person name="Artiguenave F."/>
            <person name="Aury J.M."/>
            <person name="Badger J.H."/>
            <person name="Beszteri B."/>
            <person name="Billiau K."/>
            <person name="Bonnet E."/>
            <person name="Bothwell J.H."/>
            <person name="Bowler C."/>
            <person name="Boyen C."/>
            <person name="Brownlee C."/>
            <person name="Carrano C.J."/>
            <person name="Charrier B."/>
            <person name="Cho G.Y."/>
            <person name="Coelho S.M."/>
            <person name="Collen J."/>
            <person name="Corre E."/>
            <person name="Da Silva C."/>
            <person name="Delage L."/>
            <person name="Delaroque N."/>
            <person name="Dittami S.M."/>
            <person name="Doulbeau S."/>
            <person name="Elias M."/>
            <person name="Farnham G."/>
            <person name="Gachon C.M."/>
            <person name="Gschloessl B."/>
            <person name="Heesch S."/>
            <person name="Jabbari K."/>
            <person name="Jubin C."/>
            <person name="Kawai H."/>
            <person name="Kimura K."/>
            <person name="Kloareg B."/>
            <person name="Kupper F.C."/>
            <person name="Lang D."/>
            <person name="Le Bail A."/>
            <person name="Leblanc C."/>
            <person name="Lerouge P."/>
            <person name="Lohr M."/>
            <person name="Lopez P.J."/>
            <person name="Martens C."/>
            <person name="Maumus F."/>
            <person name="Michel G."/>
            <person name="Miranda-Saavedra D."/>
            <person name="Morales J."/>
            <person name="Moreau H."/>
            <person name="Motomura T."/>
            <person name="Nagasato C."/>
            <person name="Napoli C.A."/>
            <person name="Nelson D.R."/>
            <person name="Nyvall-Collen P."/>
            <person name="Peters A.F."/>
            <person name="Pommier C."/>
            <person name="Potin P."/>
            <person name="Poulain J."/>
            <person name="Quesneville H."/>
            <person name="Read B."/>
            <person name="Rensing S.A."/>
            <person name="Ritter A."/>
            <person name="Rousvoal S."/>
            <person name="Samanta M."/>
            <person name="Samson G."/>
            <person name="Schroeder D.C."/>
            <person name="Segurens B."/>
            <person name="Strittmatter M."/>
            <person name="Tonon T."/>
            <person name="Tregear J.W."/>
            <person name="Valentin K."/>
            <person name="von Dassow P."/>
            <person name="Yamagishi T."/>
            <person name="Van de Peer Y."/>
            <person name="Wincker P."/>
        </authorList>
    </citation>
    <scope>NUCLEOTIDE SEQUENCE [LARGE SCALE GENOMIC DNA]</scope>
    <source>
        <strain evidence="2">Ec32 / CCAP1310/4</strain>
    </source>
</reference>
<dbReference type="STRING" id="2880.D7FLW3"/>
<keyword evidence="2" id="KW-1185">Reference proteome</keyword>
<dbReference type="InParanoid" id="D7FLW3"/>
<name>D7FLW3_ECTSI</name>
<dbReference type="eggNOG" id="ENOG502QWF9">
    <property type="taxonomic scope" value="Eukaryota"/>
</dbReference>
<evidence type="ECO:0000313" key="2">
    <source>
        <dbReference type="Proteomes" id="UP000002630"/>
    </source>
</evidence>
<dbReference type="AlphaFoldDB" id="D7FLW3"/>
<gene>
    <name evidence="1" type="ORF">Esi_0161_0001</name>
</gene>
<dbReference type="EMBL" id="FN649760">
    <property type="protein sequence ID" value="CBJ29759.1"/>
    <property type="molecule type" value="Genomic_DNA"/>
</dbReference>
<accession>D7FLW3</accession>
<dbReference type="Gene3D" id="3.90.226.30">
    <property type="match status" value="1"/>
</dbReference>
<proteinExistence type="predicted"/>
<dbReference type="OrthoDB" id="190718at2759"/>
<dbReference type="InterPro" id="IPR048068">
    <property type="entry name" value="LarA-like"/>
</dbReference>
<dbReference type="PANTHER" id="PTHR33171">
    <property type="entry name" value="LAR_N DOMAIN-CONTAINING PROTEIN"/>
    <property type="match status" value="1"/>
</dbReference>
<organism evidence="1 2">
    <name type="scientific">Ectocarpus siliculosus</name>
    <name type="common">Brown alga</name>
    <name type="synonym">Conferva siliculosa</name>
    <dbReference type="NCBI Taxonomy" id="2880"/>
    <lineage>
        <taxon>Eukaryota</taxon>
        <taxon>Sar</taxon>
        <taxon>Stramenopiles</taxon>
        <taxon>Ochrophyta</taxon>
        <taxon>PX clade</taxon>
        <taxon>Phaeophyceae</taxon>
        <taxon>Ectocarpales</taxon>
        <taxon>Ectocarpaceae</taxon>
        <taxon>Ectocarpus</taxon>
    </lineage>
</organism>
<evidence type="ECO:0000313" key="1">
    <source>
        <dbReference type="EMBL" id="CBJ29759.1"/>
    </source>
</evidence>
<dbReference type="Gene3D" id="3.40.50.11440">
    <property type="match status" value="1"/>
</dbReference>
<sequence length="290" mass="32004">MGMSNYNKNLFVGLGGKDAIDLSHFIGACYGMERMMGRADNPLRRILNRAADDFLQKLPLVYILTVIGPAGNSGGLALRGLFIGNDEECFNAAAKLSLEVNFTLVPRPIQKAVVFLDRDEFKSTWLGNKSIYRTRMAMADGGELIVMAPGVAKFGEDPDIDALIRRYGYRTTPEIMEFLKKALELQKSLSAAAHLIHGSSEGRFTITYCPGGLTREDVEGVGFNYAPLAEMMERYPPSEMREGFNDNGEETVFFVSNPALGLWAVRDRLMREGEDQGGGGEEEEQAPVQI</sequence>
<dbReference type="InterPro" id="IPR043166">
    <property type="entry name" value="LarA-like_C"/>
</dbReference>
<protein>
    <submittedName>
        <fullName evidence="1">Uncharacterized protein</fullName>
    </submittedName>
</protein>